<dbReference type="Pfam" id="PF02384">
    <property type="entry name" value="N6_Mtase"/>
    <property type="match status" value="1"/>
</dbReference>
<sequence length="579" mass="64520">METAPKKTATKPATKPATKKVAKKTTKQAQVGFEESLWDAANKLRGSVESAEYKHIVLSLIFLKFISDKFEVRQKAIIAEYGDEYIDMVDFYAMDNVFYLPEDARWSYIQANAKQGDIAVKIDTALHGVEKNNKSLAGALPDNYFSRLGLDASKLSALIDTINNIDTIANQNEKTEEDLVGRVYEYFLGKFAASEGKGGGEFYTPKSIVTLIADMIEPFEGKIYDPCCGSGGMFVQSLKFINSHNGNQKNVSIYGQEYTNTTYKLAKMNLAVRGISGNLGDIAGDTFFKDQHPDLKADYIMANPPFNQKQWRADNELVDDARWAGYPTPPTGNANYAWIMHMISKLSEHGTAGFVLANGSMSSNTSGEGDIRQKIIENDLVDCMIALPGQLFYTTQIPVCLWFISKDKKGNNEKGLLKRRDRQGETLFIDAREMGTMVNRTLKELTNDDIAKITQTYHIWRGEELTTETAKPESADKEQSENKEQSANKEQEYEDVAGYCKSATLADIKANDYVLTPGRYVGAADIADDGIPFETKMSELSQTLYSQMNQADELDNAIRKNLQALGYGEERDGAKRNDS</sequence>
<dbReference type="InterPro" id="IPR029063">
    <property type="entry name" value="SAM-dependent_MTases_sf"/>
</dbReference>
<comment type="caution">
    <text evidence="11">The sequence shown here is derived from an EMBL/GenBank/DDBJ whole genome shotgun (WGS) entry which is preliminary data.</text>
</comment>
<proteinExistence type="inferred from homology"/>
<dbReference type="InterPro" id="IPR003356">
    <property type="entry name" value="DNA_methylase_A-5"/>
</dbReference>
<evidence type="ECO:0000313" key="11">
    <source>
        <dbReference type="EMBL" id="MEM5549428.1"/>
    </source>
</evidence>
<evidence type="ECO:0000259" key="9">
    <source>
        <dbReference type="Pfam" id="PF02384"/>
    </source>
</evidence>
<evidence type="ECO:0000256" key="6">
    <source>
        <dbReference type="ARBA" id="ARBA00022747"/>
    </source>
</evidence>
<evidence type="ECO:0000259" key="10">
    <source>
        <dbReference type="Pfam" id="PF12161"/>
    </source>
</evidence>
<dbReference type="Pfam" id="PF12161">
    <property type="entry name" value="HsdM_N"/>
    <property type="match status" value="1"/>
</dbReference>
<evidence type="ECO:0000256" key="2">
    <source>
        <dbReference type="ARBA" id="ARBA00011900"/>
    </source>
</evidence>
<comment type="catalytic activity">
    <reaction evidence="7">
        <text>a 2'-deoxyadenosine in DNA + S-adenosyl-L-methionine = an N(6)-methyl-2'-deoxyadenosine in DNA + S-adenosyl-L-homocysteine + H(+)</text>
        <dbReference type="Rhea" id="RHEA:15197"/>
        <dbReference type="Rhea" id="RHEA-COMP:12418"/>
        <dbReference type="Rhea" id="RHEA-COMP:12419"/>
        <dbReference type="ChEBI" id="CHEBI:15378"/>
        <dbReference type="ChEBI" id="CHEBI:57856"/>
        <dbReference type="ChEBI" id="CHEBI:59789"/>
        <dbReference type="ChEBI" id="CHEBI:90615"/>
        <dbReference type="ChEBI" id="CHEBI:90616"/>
        <dbReference type="EC" id="2.1.1.72"/>
    </reaction>
</comment>
<dbReference type="Gene3D" id="3.40.50.150">
    <property type="entry name" value="Vaccinia Virus protein VP39"/>
    <property type="match status" value="1"/>
</dbReference>
<dbReference type="Proteomes" id="UP001388366">
    <property type="component" value="Unassembled WGS sequence"/>
</dbReference>
<evidence type="ECO:0000256" key="3">
    <source>
        <dbReference type="ARBA" id="ARBA00022603"/>
    </source>
</evidence>
<dbReference type="PRINTS" id="PR00507">
    <property type="entry name" value="N12N6MTFRASE"/>
</dbReference>
<feature type="compositionally biased region" description="Basic and acidic residues" evidence="8">
    <location>
        <begin position="464"/>
        <end position="491"/>
    </location>
</feature>
<organism evidence="11 12">
    <name type="scientific">Pseudoalteromonas neustonica</name>
    <dbReference type="NCBI Taxonomy" id="1840331"/>
    <lineage>
        <taxon>Bacteria</taxon>
        <taxon>Pseudomonadati</taxon>
        <taxon>Pseudomonadota</taxon>
        <taxon>Gammaproteobacteria</taxon>
        <taxon>Alteromonadales</taxon>
        <taxon>Pseudoalteromonadaceae</taxon>
        <taxon>Pseudoalteromonas</taxon>
    </lineage>
</organism>
<comment type="similarity">
    <text evidence="1">Belongs to the N(4)/N(6)-methyltransferase family.</text>
</comment>
<evidence type="ECO:0000256" key="8">
    <source>
        <dbReference type="SAM" id="MobiDB-lite"/>
    </source>
</evidence>
<name>A0ABU9TXD8_9GAMM</name>
<feature type="compositionally biased region" description="Low complexity" evidence="8">
    <location>
        <begin position="6"/>
        <end position="16"/>
    </location>
</feature>
<keyword evidence="5" id="KW-0949">S-adenosyl-L-methionine</keyword>
<dbReference type="PANTHER" id="PTHR42998:SF1">
    <property type="entry name" value="TYPE I RESTRICTION ENZYME HINDI METHYLASE SUBUNIT"/>
    <property type="match status" value="1"/>
</dbReference>
<keyword evidence="6" id="KW-0680">Restriction system</keyword>
<dbReference type="GO" id="GO:0008168">
    <property type="term" value="F:methyltransferase activity"/>
    <property type="evidence" value="ECO:0007669"/>
    <property type="project" value="UniProtKB-KW"/>
</dbReference>
<protein>
    <recommendedName>
        <fullName evidence="2">site-specific DNA-methyltransferase (adenine-specific)</fullName>
        <ecNumber evidence="2">2.1.1.72</ecNumber>
    </recommendedName>
</protein>
<dbReference type="SUPFAM" id="SSF53335">
    <property type="entry name" value="S-adenosyl-L-methionine-dependent methyltransferases"/>
    <property type="match status" value="1"/>
</dbReference>
<dbReference type="GO" id="GO:0032259">
    <property type="term" value="P:methylation"/>
    <property type="evidence" value="ECO:0007669"/>
    <property type="project" value="UniProtKB-KW"/>
</dbReference>
<dbReference type="InterPro" id="IPR038333">
    <property type="entry name" value="T1MK-like_N_sf"/>
</dbReference>
<reference evidence="11 12" key="1">
    <citation type="submission" date="2024-03" db="EMBL/GenBank/DDBJ databases">
        <title>Community enrichment and isolation of bacterial strains for fucoidan degradation.</title>
        <authorList>
            <person name="Sichert A."/>
        </authorList>
    </citation>
    <scope>NUCLEOTIDE SEQUENCE [LARGE SCALE GENOMIC DNA]</scope>
    <source>
        <strain evidence="11 12">AS81</strain>
    </source>
</reference>
<dbReference type="EMBL" id="JBBMQU010000002">
    <property type="protein sequence ID" value="MEM5549428.1"/>
    <property type="molecule type" value="Genomic_DNA"/>
</dbReference>
<evidence type="ECO:0000313" key="12">
    <source>
        <dbReference type="Proteomes" id="UP001388366"/>
    </source>
</evidence>
<dbReference type="InterPro" id="IPR022749">
    <property type="entry name" value="D12N6_MeTrfase_N"/>
</dbReference>
<evidence type="ECO:0000256" key="1">
    <source>
        <dbReference type="ARBA" id="ARBA00006594"/>
    </source>
</evidence>
<evidence type="ECO:0000256" key="7">
    <source>
        <dbReference type="ARBA" id="ARBA00047942"/>
    </source>
</evidence>
<gene>
    <name evidence="11" type="ORF">WNY63_01600</name>
</gene>
<dbReference type="InterPro" id="IPR052916">
    <property type="entry name" value="Type-I_RE_MTase_Subunit"/>
</dbReference>
<feature type="region of interest" description="Disordered" evidence="8">
    <location>
        <begin position="464"/>
        <end position="493"/>
    </location>
</feature>
<evidence type="ECO:0000256" key="5">
    <source>
        <dbReference type="ARBA" id="ARBA00022691"/>
    </source>
</evidence>
<keyword evidence="4 11" id="KW-0808">Transferase</keyword>
<dbReference type="EC" id="2.1.1.72" evidence="2"/>
<dbReference type="RefSeq" id="WP_342883153.1">
    <property type="nucleotide sequence ID" value="NZ_JBBMQU010000002.1"/>
</dbReference>
<feature type="domain" description="N6 adenine-specific DNA methyltransferase N-terminal" evidence="10">
    <location>
        <begin position="34"/>
        <end position="162"/>
    </location>
</feature>
<evidence type="ECO:0000256" key="4">
    <source>
        <dbReference type="ARBA" id="ARBA00022679"/>
    </source>
</evidence>
<dbReference type="Gene3D" id="1.20.1260.30">
    <property type="match status" value="1"/>
</dbReference>
<feature type="region of interest" description="Disordered" evidence="8">
    <location>
        <begin position="1"/>
        <end position="23"/>
    </location>
</feature>
<keyword evidence="12" id="KW-1185">Reference proteome</keyword>
<accession>A0ABU9TXD8</accession>
<dbReference type="PANTHER" id="PTHR42998">
    <property type="entry name" value="TYPE I RESTRICTION ENZYME HINDVIIP M PROTEIN-RELATED"/>
    <property type="match status" value="1"/>
</dbReference>
<keyword evidence="3 11" id="KW-0489">Methyltransferase</keyword>
<feature type="domain" description="DNA methylase adenine-specific" evidence="9">
    <location>
        <begin position="176"/>
        <end position="528"/>
    </location>
</feature>